<dbReference type="AlphaFoldDB" id="A0AAV7K3M3"/>
<dbReference type="PROSITE" id="PS50297">
    <property type="entry name" value="ANK_REP_REGION"/>
    <property type="match status" value="1"/>
</dbReference>
<evidence type="ECO:0000313" key="3">
    <source>
        <dbReference type="Proteomes" id="UP001165289"/>
    </source>
</evidence>
<dbReference type="InterPro" id="IPR002110">
    <property type="entry name" value="Ankyrin_rpt"/>
</dbReference>
<dbReference type="EMBL" id="JAKMXF010000177">
    <property type="protein sequence ID" value="KAI6655797.1"/>
    <property type="molecule type" value="Genomic_DNA"/>
</dbReference>
<accession>A0AAV7K3M3</accession>
<keyword evidence="1" id="KW-0040">ANK repeat</keyword>
<gene>
    <name evidence="2" type="ORF">LOD99_1939</name>
</gene>
<feature type="repeat" description="ANK" evidence="1">
    <location>
        <begin position="31"/>
        <end position="65"/>
    </location>
</feature>
<comment type="caution">
    <text evidence="2">The sequence shown here is derived from an EMBL/GenBank/DDBJ whole genome shotgun (WGS) entry which is preliminary data.</text>
</comment>
<dbReference type="InterPro" id="IPR036770">
    <property type="entry name" value="Ankyrin_rpt-contain_sf"/>
</dbReference>
<evidence type="ECO:0000313" key="2">
    <source>
        <dbReference type="EMBL" id="KAI6655797.1"/>
    </source>
</evidence>
<dbReference type="Gene3D" id="1.25.40.20">
    <property type="entry name" value="Ankyrin repeat-containing domain"/>
    <property type="match status" value="1"/>
</dbReference>
<sequence length="131" mass="14152">MKSKNVVQHESALNAFISAAAPDLLGATDKDGLTALHLACIIETVPDSVVHALIQAGAHIDTATPSNRTPLECCISELSPQYLAVRSYYPLKLACLSARIIVQYQLTTETLPAFFDTFIDLHRTAPSKGED</sequence>
<protein>
    <submittedName>
        <fullName evidence="2">Fem-1-like protein</fullName>
    </submittedName>
</protein>
<keyword evidence="3" id="KW-1185">Reference proteome</keyword>
<organism evidence="2 3">
    <name type="scientific">Oopsacas minuta</name>
    <dbReference type="NCBI Taxonomy" id="111878"/>
    <lineage>
        <taxon>Eukaryota</taxon>
        <taxon>Metazoa</taxon>
        <taxon>Porifera</taxon>
        <taxon>Hexactinellida</taxon>
        <taxon>Hexasterophora</taxon>
        <taxon>Lyssacinosida</taxon>
        <taxon>Leucopsacidae</taxon>
        <taxon>Oopsacas</taxon>
    </lineage>
</organism>
<dbReference type="Proteomes" id="UP001165289">
    <property type="component" value="Unassembled WGS sequence"/>
</dbReference>
<reference evidence="2 3" key="1">
    <citation type="journal article" date="2023" name="BMC Biol.">
        <title>The compact genome of the sponge Oopsacas minuta (Hexactinellida) is lacking key metazoan core genes.</title>
        <authorList>
            <person name="Santini S."/>
            <person name="Schenkelaars Q."/>
            <person name="Jourda C."/>
            <person name="Duchesne M."/>
            <person name="Belahbib H."/>
            <person name="Rocher C."/>
            <person name="Selva M."/>
            <person name="Riesgo A."/>
            <person name="Vervoort M."/>
            <person name="Leys S.P."/>
            <person name="Kodjabachian L."/>
            <person name="Le Bivic A."/>
            <person name="Borchiellini C."/>
            <person name="Claverie J.M."/>
            <person name="Renard E."/>
        </authorList>
    </citation>
    <scope>NUCLEOTIDE SEQUENCE [LARGE SCALE GENOMIC DNA]</scope>
    <source>
        <strain evidence="2">SPO-2</strain>
    </source>
</reference>
<dbReference type="PROSITE" id="PS50088">
    <property type="entry name" value="ANK_REPEAT"/>
    <property type="match status" value="1"/>
</dbReference>
<proteinExistence type="predicted"/>
<evidence type="ECO:0000256" key="1">
    <source>
        <dbReference type="PROSITE-ProRule" id="PRU00023"/>
    </source>
</evidence>
<dbReference type="SUPFAM" id="SSF48403">
    <property type="entry name" value="Ankyrin repeat"/>
    <property type="match status" value="1"/>
</dbReference>
<name>A0AAV7K3M3_9METZ</name>